<organism evidence="1 2">
    <name type="scientific">Gossypium arboreum</name>
    <name type="common">Tree cotton</name>
    <name type="synonym">Gossypium nanking</name>
    <dbReference type="NCBI Taxonomy" id="29729"/>
    <lineage>
        <taxon>Eukaryota</taxon>
        <taxon>Viridiplantae</taxon>
        <taxon>Streptophyta</taxon>
        <taxon>Embryophyta</taxon>
        <taxon>Tracheophyta</taxon>
        <taxon>Spermatophyta</taxon>
        <taxon>Magnoliopsida</taxon>
        <taxon>eudicotyledons</taxon>
        <taxon>Gunneridae</taxon>
        <taxon>Pentapetalae</taxon>
        <taxon>rosids</taxon>
        <taxon>malvids</taxon>
        <taxon>Malvales</taxon>
        <taxon>Malvaceae</taxon>
        <taxon>Malvoideae</taxon>
        <taxon>Gossypium</taxon>
    </lineage>
</organism>
<gene>
    <name evidence="1" type="ORF">F383_16598</name>
</gene>
<dbReference type="AlphaFoldDB" id="A0A0B0NPA3"/>
<accession>A0A0B0NPA3</accession>
<protein>
    <submittedName>
        <fullName evidence="1">Uncharacterized protein</fullName>
    </submittedName>
</protein>
<keyword evidence="2" id="KW-1185">Reference proteome</keyword>
<name>A0A0B0NPA3_GOSAR</name>
<evidence type="ECO:0000313" key="2">
    <source>
        <dbReference type="Proteomes" id="UP000032142"/>
    </source>
</evidence>
<proteinExistence type="predicted"/>
<reference evidence="2" key="1">
    <citation type="submission" date="2014-09" db="EMBL/GenBank/DDBJ databases">
        <authorList>
            <person name="Mudge J."/>
            <person name="Ramaraj T."/>
            <person name="Lindquist I.E."/>
            <person name="Bharti A.K."/>
            <person name="Sundararajan A."/>
            <person name="Cameron C.T."/>
            <person name="Woodward J.E."/>
            <person name="May G.D."/>
            <person name="Brubaker C."/>
            <person name="Broadhvest J."/>
            <person name="Wilkins T.A."/>
        </authorList>
    </citation>
    <scope>NUCLEOTIDE SEQUENCE</scope>
    <source>
        <strain evidence="2">cv. AKA8401</strain>
    </source>
</reference>
<dbReference type="EMBL" id="KN398509">
    <property type="protein sequence ID" value="KHG12896.1"/>
    <property type="molecule type" value="Genomic_DNA"/>
</dbReference>
<sequence>MLPSTTNHGITCLIATKIKLSIILR</sequence>
<dbReference type="Proteomes" id="UP000032142">
    <property type="component" value="Unassembled WGS sequence"/>
</dbReference>
<evidence type="ECO:0000313" key="1">
    <source>
        <dbReference type="EMBL" id="KHG12896.1"/>
    </source>
</evidence>